<accession>A0A1B8RSR1</accession>
<gene>
    <name evidence="1" type="ORF">CP373A1_02790</name>
</gene>
<evidence type="ECO:0000313" key="2">
    <source>
        <dbReference type="Proteomes" id="UP000092714"/>
    </source>
</evidence>
<name>A0A1B8RSR1_9CLOT</name>
<proteinExistence type="predicted"/>
<keyword evidence="2" id="KW-1185">Reference proteome</keyword>
<dbReference type="RefSeq" id="WP_065254286.1">
    <property type="nucleotide sequence ID" value="NZ_MAPZ01000010.1"/>
</dbReference>
<dbReference type="Proteomes" id="UP000092714">
    <property type="component" value="Unassembled WGS sequence"/>
</dbReference>
<dbReference type="EMBL" id="MAPZ01000010">
    <property type="protein sequence ID" value="OBY11868.1"/>
    <property type="molecule type" value="Genomic_DNA"/>
</dbReference>
<sequence>MDNTYNNYLLSNDHLTFEEMTNIHQEILKGCNDSDEDFKELYEDMIKEAISYTNIRVKWNFYSQEVKWERDPLRTRTHNGFISTLMVLKRYMESEDYCIEWSKRLNLDDANTHRKKIGDFANYLTFVVALSTR</sequence>
<organism evidence="1 2">
    <name type="scientific">Clostridium paraputrificum</name>
    <dbReference type="NCBI Taxonomy" id="29363"/>
    <lineage>
        <taxon>Bacteria</taxon>
        <taxon>Bacillati</taxon>
        <taxon>Bacillota</taxon>
        <taxon>Clostridia</taxon>
        <taxon>Eubacteriales</taxon>
        <taxon>Clostridiaceae</taxon>
        <taxon>Clostridium</taxon>
    </lineage>
</organism>
<evidence type="ECO:0000313" key="1">
    <source>
        <dbReference type="EMBL" id="OBY11868.1"/>
    </source>
</evidence>
<dbReference type="AlphaFoldDB" id="A0A1B8RSR1"/>
<dbReference type="Gene3D" id="1.10.287.800">
    <property type="entry name" value="protein ne1242"/>
    <property type="match status" value="1"/>
</dbReference>
<reference evidence="1 2" key="1">
    <citation type="submission" date="2016-06" db="EMBL/GenBank/DDBJ databases">
        <authorList>
            <person name="Kjaerup R.B."/>
            <person name="Dalgaard T.S."/>
            <person name="Juul-Madsen H.R."/>
        </authorList>
    </citation>
    <scope>NUCLEOTIDE SEQUENCE [LARGE SCALE GENOMIC DNA]</scope>
    <source>
        <strain evidence="1 2">373-A1</strain>
    </source>
</reference>
<dbReference type="OrthoDB" id="1957452at2"/>
<protein>
    <submittedName>
        <fullName evidence="1">Uncharacterized protein</fullName>
    </submittedName>
</protein>
<comment type="caution">
    <text evidence="1">The sequence shown here is derived from an EMBL/GenBank/DDBJ whole genome shotgun (WGS) entry which is preliminary data.</text>
</comment>